<dbReference type="InterPro" id="IPR000772">
    <property type="entry name" value="Ricin_B_lectin"/>
</dbReference>
<feature type="domain" description="Ricin B lectin" evidence="1">
    <location>
        <begin position="86"/>
        <end position="140"/>
    </location>
</feature>
<dbReference type="RefSeq" id="WP_398708774.1">
    <property type="nucleotide sequence ID" value="NZ_JBIRUI010000004.1"/>
</dbReference>
<evidence type="ECO:0000313" key="2">
    <source>
        <dbReference type="EMBL" id="MFI1714336.1"/>
    </source>
</evidence>
<reference evidence="2 3" key="1">
    <citation type="submission" date="2024-10" db="EMBL/GenBank/DDBJ databases">
        <title>The Natural Products Discovery Center: Release of the First 8490 Sequenced Strains for Exploring Actinobacteria Biosynthetic Diversity.</title>
        <authorList>
            <person name="Kalkreuter E."/>
            <person name="Kautsar S.A."/>
            <person name="Yang D."/>
            <person name="Bader C.D."/>
            <person name="Teijaro C.N."/>
            <person name="Fluegel L."/>
            <person name="Davis C.M."/>
            <person name="Simpson J.R."/>
            <person name="Lauterbach L."/>
            <person name="Steele A.D."/>
            <person name="Gui C."/>
            <person name="Meng S."/>
            <person name="Li G."/>
            <person name="Viehrig K."/>
            <person name="Ye F."/>
            <person name="Su P."/>
            <person name="Kiefer A.F."/>
            <person name="Nichols A."/>
            <person name="Cepeda A.J."/>
            <person name="Yan W."/>
            <person name="Fan B."/>
            <person name="Jiang Y."/>
            <person name="Adhikari A."/>
            <person name="Zheng C.-J."/>
            <person name="Schuster L."/>
            <person name="Cowan T.M."/>
            <person name="Smanski M.J."/>
            <person name="Chevrette M.G."/>
            <person name="De Carvalho L.P.S."/>
            <person name="Shen B."/>
        </authorList>
    </citation>
    <scope>NUCLEOTIDE SEQUENCE [LARGE SCALE GENOMIC DNA]</scope>
    <source>
        <strain evidence="2 3">NPDC020602</strain>
    </source>
</reference>
<dbReference type="Gene3D" id="2.80.10.50">
    <property type="match status" value="1"/>
</dbReference>
<dbReference type="SUPFAM" id="SSF50370">
    <property type="entry name" value="Ricin B-like lectins"/>
    <property type="match status" value="1"/>
</dbReference>
<dbReference type="CDD" id="cd00161">
    <property type="entry name" value="beta-trefoil_Ricin-like"/>
    <property type="match status" value="1"/>
</dbReference>
<keyword evidence="3" id="KW-1185">Reference proteome</keyword>
<organism evidence="2 3">
    <name type="scientific">Streptomyces litmocidini</name>
    <dbReference type="NCBI Taxonomy" id="67318"/>
    <lineage>
        <taxon>Bacteria</taxon>
        <taxon>Bacillati</taxon>
        <taxon>Actinomycetota</taxon>
        <taxon>Actinomycetes</taxon>
        <taxon>Kitasatosporales</taxon>
        <taxon>Streptomycetaceae</taxon>
        <taxon>Streptomyces</taxon>
    </lineage>
</organism>
<protein>
    <submittedName>
        <fullName evidence="2">RICIN domain-containing protein</fullName>
    </submittedName>
</protein>
<evidence type="ECO:0000259" key="1">
    <source>
        <dbReference type="Pfam" id="PF14200"/>
    </source>
</evidence>
<evidence type="ECO:0000313" key="3">
    <source>
        <dbReference type="Proteomes" id="UP001611339"/>
    </source>
</evidence>
<dbReference type="EMBL" id="JBIRUI010000004">
    <property type="protein sequence ID" value="MFI1714336.1"/>
    <property type="molecule type" value="Genomic_DNA"/>
</dbReference>
<accession>A0ABW7U3W6</accession>
<dbReference type="Pfam" id="PF14200">
    <property type="entry name" value="RicinB_lectin_2"/>
    <property type="match status" value="1"/>
</dbReference>
<dbReference type="Proteomes" id="UP001611339">
    <property type="component" value="Unassembled WGS sequence"/>
</dbReference>
<gene>
    <name evidence="2" type="ORF">ACH407_12280</name>
</gene>
<dbReference type="InterPro" id="IPR035992">
    <property type="entry name" value="Ricin_B-like_lectins"/>
</dbReference>
<proteinExistence type="predicted"/>
<name>A0ABW7U3W6_9ACTN</name>
<dbReference type="PROSITE" id="PS50231">
    <property type="entry name" value="RICIN_B_LECTIN"/>
    <property type="match status" value="1"/>
</dbReference>
<sequence>MNGNSGLCLAVPGASTEVVDLNQFGCGPYADHFWRLRAAGADGAGRTRYRIVNGNSGYCAAVPAASKDAAVRVNQFPCGDHPDHFWRVEYQKRDGGGRPLYRIVNANSGLCLAVPGAAAYETAPVDQAPCGPRADRLWRFGQE</sequence>
<comment type="caution">
    <text evidence="2">The sequence shown here is derived from an EMBL/GenBank/DDBJ whole genome shotgun (WGS) entry which is preliminary data.</text>
</comment>